<dbReference type="AlphaFoldDB" id="A0A090ZDR1"/>
<dbReference type="InterPro" id="IPR006380">
    <property type="entry name" value="SPP-like_dom"/>
</dbReference>
<dbReference type="SFLD" id="SFLDG01141">
    <property type="entry name" value="C2.B.1:_Sucrose_Phosphatase_Li"/>
    <property type="match status" value="1"/>
</dbReference>
<dbReference type="InterPro" id="IPR023214">
    <property type="entry name" value="HAD_sf"/>
</dbReference>
<dbReference type="Proteomes" id="UP000442469">
    <property type="component" value="Unassembled WGS sequence"/>
</dbReference>
<evidence type="ECO:0000259" key="2">
    <source>
        <dbReference type="Pfam" id="PF05116"/>
    </source>
</evidence>
<dbReference type="Proteomes" id="UP000029278">
    <property type="component" value="Unassembled WGS sequence"/>
</dbReference>
<dbReference type="STRING" id="44252.DJ90_5071"/>
<dbReference type="GO" id="GO:0016791">
    <property type="term" value="F:phosphatase activity"/>
    <property type="evidence" value="ECO:0007669"/>
    <property type="project" value="TreeGrafter"/>
</dbReference>
<dbReference type="GO" id="GO:0000287">
    <property type="term" value="F:magnesium ion binding"/>
    <property type="evidence" value="ECO:0007669"/>
    <property type="project" value="TreeGrafter"/>
</dbReference>
<dbReference type="GO" id="GO:0005829">
    <property type="term" value="C:cytosol"/>
    <property type="evidence" value="ECO:0007669"/>
    <property type="project" value="TreeGrafter"/>
</dbReference>
<gene>
    <name evidence="3" type="primary">ntdB</name>
    <name evidence="3" type="ORF">DJ90_5071</name>
    <name evidence="4" type="ORF">GNQ08_13850</name>
</gene>
<sequence length="281" mass="31997">MRTFQTSQETFHLILFDFDETYFPHERTPEQLRMLHELEEYLQLLAWRHLVKIGFVTGSSLSHIEHKMSLAGLSYLPHFIGSNLGTELWQAEPDGQFRHSPAWEKIIRLSGFSRRGVEDLISELKSVYGILLHEQTQFGQARYKMNYYYYSESQAKTAYDLNIIRQLAFNLGVGLNVNACNPKAGDPEGAYDVDFIPKGTGKKAVADFLISSTKVPFDRTIAFGDSGNDLEMLKAVKHGYLLQNATREAKSLYSRVAPYPYAQGILHVLSELFSQETNNNS</sequence>
<name>A0A090ZDR1_PAEMA</name>
<evidence type="ECO:0000256" key="1">
    <source>
        <dbReference type="ARBA" id="ARBA00022801"/>
    </source>
</evidence>
<dbReference type="PATRIC" id="fig|44252.3.peg.3082"/>
<feature type="domain" description="Sucrose phosphatase-like" evidence="2">
    <location>
        <begin position="13"/>
        <end position="267"/>
    </location>
</feature>
<accession>A0A090ZDR1</accession>
<dbReference type="NCBIfam" id="TIGR01484">
    <property type="entry name" value="HAD-SF-IIB"/>
    <property type="match status" value="1"/>
</dbReference>
<dbReference type="SFLD" id="SFLDG01140">
    <property type="entry name" value="C2.B:_Phosphomannomutase_and_P"/>
    <property type="match status" value="1"/>
</dbReference>
<evidence type="ECO:0000313" key="5">
    <source>
        <dbReference type="Proteomes" id="UP000029278"/>
    </source>
</evidence>
<dbReference type="Pfam" id="PF05116">
    <property type="entry name" value="S6PP"/>
    <property type="match status" value="1"/>
</dbReference>
<dbReference type="SUPFAM" id="SSF56784">
    <property type="entry name" value="HAD-like"/>
    <property type="match status" value="1"/>
</dbReference>
<protein>
    <submittedName>
        <fullName evidence="4">HAD-IIB family hydrolase</fullName>
    </submittedName>
    <submittedName>
        <fullName evidence="3">NTD biosynthesis operon putative hydrolase NtdB</fullName>
    </submittedName>
</protein>
<evidence type="ECO:0000313" key="6">
    <source>
        <dbReference type="Proteomes" id="UP000442469"/>
    </source>
</evidence>
<proteinExistence type="predicted"/>
<organism evidence="3 5">
    <name type="scientific">Paenibacillus macerans</name>
    <name type="common">Bacillus macerans</name>
    <dbReference type="NCBI Taxonomy" id="44252"/>
    <lineage>
        <taxon>Bacteria</taxon>
        <taxon>Bacillati</taxon>
        <taxon>Bacillota</taxon>
        <taxon>Bacilli</taxon>
        <taxon>Bacillales</taxon>
        <taxon>Paenibacillaceae</taxon>
        <taxon>Paenibacillus</taxon>
    </lineage>
</organism>
<dbReference type="RefSeq" id="WP_036623983.1">
    <property type="nucleotide sequence ID" value="NZ_BGML01000001.1"/>
</dbReference>
<reference evidence="3 5" key="1">
    <citation type="submission" date="2014-04" db="EMBL/GenBank/DDBJ databases">
        <authorList>
            <person name="Bishop-Lilly K.A."/>
            <person name="Broomall S.M."/>
            <person name="Chain P.S."/>
            <person name="Chertkov O."/>
            <person name="Coyne S.R."/>
            <person name="Daligault H.E."/>
            <person name="Davenport K.W."/>
            <person name="Erkkila T."/>
            <person name="Frey K.G."/>
            <person name="Gibbons H.S."/>
            <person name="Gu W."/>
            <person name="Jaissle J."/>
            <person name="Johnson S.L."/>
            <person name="Koroleva G.I."/>
            <person name="Ladner J.T."/>
            <person name="Lo C.-C."/>
            <person name="Minogue T.D."/>
            <person name="Munk C."/>
            <person name="Palacios G.F."/>
            <person name="Redden C.L."/>
            <person name="Rosenzweig C.N."/>
            <person name="Scholz M.B."/>
            <person name="Teshima H."/>
            <person name="Xu Y."/>
        </authorList>
    </citation>
    <scope>NUCLEOTIDE SEQUENCE [LARGE SCALE GENOMIC DNA]</scope>
    <source>
        <strain evidence="3 5">8244</strain>
    </source>
</reference>
<dbReference type="SFLD" id="SFLDS00003">
    <property type="entry name" value="Haloacid_Dehalogenase"/>
    <property type="match status" value="1"/>
</dbReference>
<dbReference type="PANTHER" id="PTHR10000:SF57">
    <property type="entry name" value="KANOSAMINE-6-PHOSPHATE PHOSPHATASE"/>
    <property type="match status" value="1"/>
</dbReference>
<dbReference type="HOGENOM" id="CLU_084693_0_0_9"/>
<evidence type="ECO:0000313" key="4">
    <source>
        <dbReference type="EMBL" id="MUG23483.1"/>
    </source>
</evidence>
<keyword evidence="1 3" id="KW-0378">Hydrolase</keyword>
<reference evidence="4 6" key="2">
    <citation type="submission" date="2019-11" db="EMBL/GenBank/DDBJ databases">
        <title>Draft genome sequences of five Paenibacillus species of dairy origin.</title>
        <authorList>
            <person name="Olajide A.M."/>
            <person name="Chen S."/>
            <person name="Lapointe G."/>
        </authorList>
    </citation>
    <scope>NUCLEOTIDE SEQUENCE [LARGE SCALE GENOMIC DNA]</scope>
    <source>
        <strain evidence="4 6">3CT49</strain>
    </source>
</reference>
<dbReference type="OrthoDB" id="9781413at2"/>
<dbReference type="InterPro" id="IPR006379">
    <property type="entry name" value="HAD-SF_hydro_IIB"/>
</dbReference>
<dbReference type="Gene3D" id="3.30.70.1410">
    <property type="entry name" value="yhjk (haloacid dehalogenase-like hydrolase protein) domain"/>
    <property type="match status" value="1"/>
</dbReference>
<dbReference type="GeneID" id="77008025"/>
<evidence type="ECO:0000313" key="3">
    <source>
        <dbReference type="EMBL" id="KFN08533.1"/>
    </source>
</evidence>
<dbReference type="EMBL" id="JMQA01000028">
    <property type="protein sequence ID" value="KFN08533.1"/>
    <property type="molecule type" value="Genomic_DNA"/>
</dbReference>
<dbReference type="InterPro" id="IPR036412">
    <property type="entry name" value="HAD-like_sf"/>
</dbReference>
<dbReference type="PANTHER" id="PTHR10000">
    <property type="entry name" value="PHOSPHOSERINE PHOSPHATASE"/>
    <property type="match status" value="1"/>
</dbReference>
<keyword evidence="5" id="KW-1185">Reference proteome</keyword>
<dbReference type="PROSITE" id="PS01229">
    <property type="entry name" value="COF_2"/>
    <property type="match status" value="1"/>
</dbReference>
<dbReference type="EMBL" id="WNZZ01000009">
    <property type="protein sequence ID" value="MUG23483.1"/>
    <property type="molecule type" value="Genomic_DNA"/>
</dbReference>
<dbReference type="Gene3D" id="3.40.50.1000">
    <property type="entry name" value="HAD superfamily/HAD-like"/>
    <property type="match status" value="1"/>
</dbReference>
<comment type="caution">
    <text evidence="3">The sequence shown here is derived from an EMBL/GenBank/DDBJ whole genome shotgun (WGS) entry which is preliminary data.</text>
</comment>